<keyword evidence="2" id="KW-1185">Reference proteome</keyword>
<organism evidence="1 2">
    <name type="scientific">Datura stramonium</name>
    <name type="common">Jimsonweed</name>
    <name type="synonym">Common thornapple</name>
    <dbReference type="NCBI Taxonomy" id="4076"/>
    <lineage>
        <taxon>Eukaryota</taxon>
        <taxon>Viridiplantae</taxon>
        <taxon>Streptophyta</taxon>
        <taxon>Embryophyta</taxon>
        <taxon>Tracheophyta</taxon>
        <taxon>Spermatophyta</taxon>
        <taxon>Magnoliopsida</taxon>
        <taxon>eudicotyledons</taxon>
        <taxon>Gunneridae</taxon>
        <taxon>Pentapetalae</taxon>
        <taxon>asterids</taxon>
        <taxon>lamiids</taxon>
        <taxon>Solanales</taxon>
        <taxon>Solanaceae</taxon>
        <taxon>Solanoideae</taxon>
        <taxon>Datureae</taxon>
        <taxon>Datura</taxon>
    </lineage>
</organism>
<dbReference type="EMBL" id="JACEIK010002394">
    <property type="protein sequence ID" value="MCD9560889.1"/>
    <property type="molecule type" value="Genomic_DNA"/>
</dbReference>
<dbReference type="Proteomes" id="UP000823775">
    <property type="component" value="Unassembled WGS sequence"/>
</dbReference>
<evidence type="ECO:0000313" key="2">
    <source>
        <dbReference type="Proteomes" id="UP000823775"/>
    </source>
</evidence>
<reference evidence="1 2" key="1">
    <citation type="journal article" date="2021" name="BMC Genomics">
        <title>Datura genome reveals duplications of psychoactive alkaloid biosynthetic genes and high mutation rate following tissue culture.</title>
        <authorList>
            <person name="Rajewski A."/>
            <person name="Carter-House D."/>
            <person name="Stajich J."/>
            <person name="Litt A."/>
        </authorList>
    </citation>
    <scope>NUCLEOTIDE SEQUENCE [LARGE SCALE GENOMIC DNA]</scope>
    <source>
        <strain evidence="1">AR-01</strain>
    </source>
</reference>
<name>A0ABS8UPN0_DATST</name>
<accession>A0ABS8UPN0</accession>
<gene>
    <name evidence="1" type="ORF">HAX54_019712</name>
</gene>
<proteinExistence type="predicted"/>
<protein>
    <submittedName>
        <fullName evidence="1">Uncharacterized protein</fullName>
    </submittedName>
</protein>
<sequence length="114" mass="13694">MEIPKQSFWMIRKIFTMRRYWQALSNINNLIQRDKFDMPSAYKILRDDVPNVTWSNIICQNVTEPKHKWQGDPRTGYIVEMGNAAVIYDIWIEVWDQRRLVYTCLGRAYGIFSE</sequence>
<evidence type="ECO:0000313" key="1">
    <source>
        <dbReference type="EMBL" id="MCD9560889.1"/>
    </source>
</evidence>
<comment type="caution">
    <text evidence="1">The sequence shown here is derived from an EMBL/GenBank/DDBJ whole genome shotgun (WGS) entry which is preliminary data.</text>
</comment>